<dbReference type="EC" id="2.7.11.1" evidence="1"/>
<evidence type="ECO:0000256" key="8">
    <source>
        <dbReference type="SAM" id="MobiDB-lite"/>
    </source>
</evidence>
<evidence type="ECO:0000313" key="12">
    <source>
        <dbReference type="Proteomes" id="UP000218899"/>
    </source>
</evidence>
<dbReference type="FunFam" id="1.10.510.10:FF:000021">
    <property type="entry name" value="Serine/threonine protein kinase"/>
    <property type="match status" value="1"/>
</dbReference>
<dbReference type="AlphaFoldDB" id="A0A1B4VDS6"/>
<keyword evidence="5 11" id="KW-0418">Kinase</keyword>
<keyword evidence="3" id="KW-0808">Transferase</keyword>
<sequence length="415" mass="45558">MRTKLGNTIDLSTKLLERRTTQATASDRPASVSLEPGTQVDRYLIVEQLGGGGMGMVYRALDTELSRDVALKLLPRRQCPPEQLTRFRAEAQAQARLRSPHIVTLYSLLELPLGSILVLEYVEGETLEARIRFNGPLPADDAVRLFDQILRGVEHMHQMGVVHRDLKPSNLVLTKSGHVKIMDFSVAKLLDQDVYAPGTMLGTLLYIPPEQISGRSSDARSDIYTLGISLYQAVTGRLPYERQTDYELMHAHVQERPPGPRSLAPSLSKEIERVILKAIEKEPSRRFQTAAEFRHALLRAGPGDEHGAAALPANAFGPALPATRVRPGGRRLIVGFALDLLLVASIAALLYGLGLYPDDSQTPVEASRAETAPGTPKTAMTTQRPARLVPAPKPAPKPKKTNQDAYDALREAWGQ</sequence>
<accession>A0A1B4VDS6</accession>
<protein>
    <recommendedName>
        <fullName evidence="1">non-specific serine/threonine protein kinase</fullName>
        <ecNumber evidence="1">2.7.11.1</ecNumber>
    </recommendedName>
</protein>
<evidence type="ECO:0000256" key="1">
    <source>
        <dbReference type="ARBA" id="ARBA00012513"/>
    </source>
</evidence>
<keyword evidence="2 11" id="KW-0723">Serine/threonine-protein kinase</keyword>
<dbReference type="PROSITE" id="PS00107">
    <property type="entry name" value="PROTEIN_KINASE_ATP"/>
    <property type="match status" value="1"/>
</dbReference>
<dbReference type="GO" id="GO:0004674">
    <property type="term" value="F:protein serine/threonine kinase activity"/>
    <property type="evidence" value="ECO:0007669"/>
    <property type="project" value="UniProtKB-KW"/>
</dbReference>
<dbReference type="InterPro" id="IPR000719">
    <property type="entry name" value="Prot_kinase_dom"/>
</dbReference>
<keyword evidence="6 7" id="KW-0067">ATP-binding</keyword>
<dbReference type="InterPro" id="IPR017441">
    <property type="entry name" value="Protein_kinase_ATP_BS"/>
</dbReference>
<organism evidence="11 12">
    <name type="scientific">Sulfurifustis variabilis</name>
    <dbReference type="NCBI Taxonomy" id="1675686"/>
    <lineage>
        <taxon>Bacteria</taxon>
        <taxon>Pseudomonadati</taxon>
        <taxon>Pseudomonadota</taxon>
        <taxon>Gammaproteobacteria</taxon>
        <taxon>Acidiferrobacterales</taxon>
        <taxon>Acidiferrobacteraceae</taxon>
        <taxon>Sulfurifustis</taxon>
    </lineage>
</organism>
<dbReference type="PROSITE" id="PS00108">
    <property type="entry name" value="PROTEIN_KINASE_ST"/>
    <property type="match status" value="1"/>
</dbReference>
<evidence type="ECO:0000256" key="5">
    <source>
        <dbReference type="ARBA" id="ARBA00022777"/>
    </source>
</evidence>
<dbReference type="PANTHER" id="PTHR43289:SF6">
    <property type="entry name" value="SERINE_THREONINE-PROTEIN KINASE NEKL-3"/>
    <property type="match status" value="1"/>
</dbReference>
<dbReference type="PROSITE" id="PS50011">
    <property type="entry name" value="PROTEIN_KINASE_DOM"/>
    <property type="match status" value="1"/>
</dbReference>
<feature type="domain" description="Protein kinase" evidence="10">
    <location>
        <begin position="43"/>
        <end position="298"/>
    </location>
</feature>
<proteinExistence type="predicted"/>
<dbReference type="SUPFAM" id="SSF56112">
    <property type="entry name" value="Protein kinase-like (PK-like)"/>
    <property type="match status" value="1"/>
</dbReference>
<evidence type="ECO:0000256" key="9">
    <source>
        <dbReference type="SAM" id="Phobius"/>
    </source>
</evidence>
<name>A0A1B4VDS6_9GAMM</name>
<evidence type="ECO:0000256" key="6">
    <source>
        <dbReference type="ARBA" id="ARBA00022840"/>
    </source>
</evidence>
<feature type="region of interest" description="Disordered" evidence="8">
    <location>
        <begin position="364"/>
        <end position="415"/>
    </location>
</feature>
<dbReference type="InterPro" id="IPR008271">
    <property type="entry name" value="Ser/Thr_kinase_AS"/>
</dbReference>
<reference evidence="11 12" key="1">
    <citation type="submission" date="2015-08" db="EMBL/GenBank/DDBJ databases">
        <title>Complete genome sequence of Sulfurifustis variabilis.</title>
        <authorList>
            <person name="Miura A."/>
            <person name="Kojima H."/>
            <person name="Fukui M."/>
        </authorList>
    </citation>
    <scope>NUCLEOTIDE SEQUENCE [LARGE SCALE GENOMIC DNA]</scope>
    <source>
        <strain evidence="12">skN76</strain>
    </source>
</reference>
<dbReference type="PANTHER" id="PTHR43289">
    <property type="entry name" value="MITOGEN-ACTIVATED PROTEIN KINASE KINASE KINASE 20-RELATED"/>
    <property type="match status" value="1"/>
</dbReference>
<dbReference type="SMART" id="SM00220">
    <property type="entry name" value="S_TKc"/>
    <property type="match status" value="1"/>
</dbReference>
<feature type="transmembrane region" description="Helical" evidence="9">
    <location>
        <begin position="332"/>
        <end position="353"/>
    </location>
</feature>
<keyword evidence="9" id="KW-0472">Membrane</keyword>
<dbReference type="Gene3D" id="3.30.200.20">
    <property type="entry name" value="Phosphorylase Kinase, domain 1"/>
    <property type="match status" value="1"/>
</dbReference>
<keyword evidence="4 7" id="KW-0547">Nucleotide-binding</keyword>
<dbReference type="GO" id="GO:0005524">
    <property type="term" value="F:ATP binding"/>
    <property type="evidence" value="ECO:0007669"/>
    <property type="project" value="UniProtKB-UniRule"/>
</dbReference>
<dbReference type="EMBL" id="AP014936">
    <property type="protein sequence ID" value="BAU48657.1"/>
    <property type="molecule type" value="Genomic_DNA"/>
</dbReference>
<keyword evidence="9" id="KW-0812">Transmembrane</keyword>
<dbReference type="KEGG" id="sva:SVA_2105"/>
<evidence type="ECO:0000256" key="2">
    <source>
        <dbReference type="ARBA" id="ARBA00022527"/>
    </source>
</evidence>
<evidence type="ECO:0000256" key="7">
    <source>
        <dbReference type="PROSITE-ProRule" id="PRU10141"/>
    </source>
</evidence>
<evidence type="ECO:0000259" key="10">
    <source>
        <dbReference type="PROSITE" id="PS50011"/>
    </source>
</evidence>
<dbReference type="CDD" id="cd14014">
    <property type="entry name" value="STKc_PknB_like"/>
    <property type="match status" value="1"/>
</dbReference>
<dbReference type="InterPro" id="IPR011009">
    <property type="entry name" value="Kinase-like_dom_sf"/>
</dbReference>
<dbReference type="RefSeq" id="WP_096461143.1">
    <property type="nucleotide sequence ID" value="NZ_AP014936.1"/>
</dbReference>
<keyword evidence="9" id="KW-1133">Transmembrane helix</keyword>
<evidence type="ECO:0000313" key="11">
    <source>
        <dbReference type="EMBL" id="BAU48657.1"/>
    </source>
</evidence>
<dbReference type="Pfam" id="PF00069">
    <property type="entry name" value="Pkinase"/>
    <property type="match status" value="1"/>
</dbReference>
<evidence type="ECO:0000256" key="3">
    <source>
        <dbReference type="ARBA" id="ARBA00022679"/>
    </source>
</evidence>
<gene>
    <name evidence="11" type="ORF">SVA_2105</name>
</gene>
<feature type="binding site" evidence="7">
    <location>
        <position position="72"/>
    </location>
    <ligand>
        <name>ATP</name>
        <dbReference type="ChEBI" id="CHEBI:30616"/>
    </ligand>
</feature>
<evidence type="ECO:0000256" key="4">
    <source>
        <dbReference type="ARBA" id="ARBA00022741"/>
    </source>
</evidence>
<dbReference type="Proteomes" id="UP000218899">
    <property type="component" value="Chromosome"/>
</dbReference>
<keyword evidence="12" id="KW-1185">Reference proteome</keyword>
<dbReference type="Gene3D" id="1.10.510.10">
    <property type="entry name" value="Transferase(Phosphotransferase) domain 1"/>
    <property type="match status" value="1"/>
</dbReference>
<dbReference type="OrthoDB" id="9801841at2"/>